<name>A0A7R9D4K5_TIMPO</name>
<sequence>MFFALRLTICSGYMGMKDGVSAGVRHVDPVLRRACLAAPLLHRSPTAALPLHVDGDSVPPASATTASTQETLFNPHGVRVTSIAPKKPWSYCTNHKTFELTPSHVTWTSKEFDSGDSSPSSLLALTYRLQRFVVESFTNVVSVVDHPGFEPQFPRNIRASRDEIDASVYMPTDERRNILNNKHGPGVATGY</sequence>
<accession>A0A7R9D4K5</accession>
<proteinExistence type="predicted"/>
<protein>
    <submittedName>
        <fullName evidence="1">Uncharacterized protein</fullName>
    </submittedName>
</protein>
<gene>
    <name evidence="1" type="ORF">TPSB3V08_LOCUS6157</name>
</gene>
<organism evidence="1">
    <name type="scientific">Timema poppense</name>
    <name type="common">Walking stick</name>
    <dbReference type="NCBI Taxonomy" id="170557"/>
    <lineage>
        <taxon>Eukaryota</taxon>
        <taxon>Metazoa</taxon>
        <taxon>Ecdysozoa</taxon>
        <taxon>Arthropoda</taxon>
        <taxon>Hexapoda</taxon>
        <taxon>Insecta</taxon>
        <taxon>Pterygota</taxon>
        <taxon>Neoptera</taxon>
        <taxon>Polyneoptera</taxon>
        <taxon>Phasmatodea</taxon>
        <taxon>Timematodea</taxon>
        <taxon>Timematoidea</taxon>
        <taxon>Timematidae</taxon>
        <taxon>Timema</taxon>
    </lineage>
</organism>
<dbReference type="AlphaFoldDB" id="A0A7R9D4K5"/>
<dbReference type="EMBL" id="OD003506">
    <property type="protein sequence ID" value="CAD7408011.1"/>
    <property type="molecule type" value="Genomic_DNA"/>
</dbReference>
<evidence type="ECO:0000313" key="1">
    <source>
        <dbReference type="EMBL" id="CAD7408011.1"/>
    </source>
</evidence>
<reference evidence="1" key="1">
    <citation type="submission" date="2020-11" db="EMBL/GenBank/DDBJ databases">
        <authorList>
            <person name="Tran Van P."/>
        </authorList>
    </citation>
    <scope>NUCLEOTIDE SEQUENCE</scope>
</reference>